<feature type="region of interest" description="Disordered" evidence="1">
    <location>
        <begin position="1"/>
        <end position="21"/>
    </location>
</feature>
<feature type="transmembrane region" description="Helical" evidence="2">
    <location>
        <begin position="44"/>
        <end position="62"/>
    </location>
</feature>
<dbReference type="Proteomes" id="UP000324222">
    <property type="component" value="Unassembled WGS sequence"/>
</dbReference>
<accession>A0A5B7EQV1</accession>
<keyword evidence="4" id="KW-1185">Reference proteome</keyword>
<name>A0A5B7EQV1_PORTR</name>
<organism evidence="3 4">
    <name type="scientific">Portunus trituberculatus</name>
    <name type="common">Swimming crab</name>
    <name type="synonym">Neptunus trituberculatus</name>
    <dbReference type="NCBI Taxonomy" id="210409"/>
    <lineage>
        <taxon>Eukaryota</taxon>
        <taxon>Metazoa</taxon>
        <taxon>Ecdysozoa</taxon>
        <taxon>Arthropoda</taxon>
        <taxon>Crustacea</taxon>
        <taxon>Multicrustacea</taxon>
        <taxon>Malacostraca</taxon>
        <taxon>Eumalacostraca</taxon>
        <taxon>Eucarida</taxon>
        <taxon>Decapoda</taxon>
        <taxon>Pleocyemata</taxon>
        <taxon>Brachyura</taxon>
        <taxon>Eubrachyura</taxon>
        <taxon>Portunoidea</taxon>
        <taxon>Portunidae</taxon>
        <taxon>Portuninae</taxon>
        <taxon>Portunus</taxon>
    </lineage>
</organism>
<sequence length="81" mass="8878">MREKRQQSNISVDSKSKQANKNTGLAGVQEAKILDGAALGACHWLLIMIGCSVITAALLSVWGTRTKVTQRNPEVRRAWQS</sequence>
<reference evidence="3 4" key="1">
    <citation type="submission" date="2019-05" db="EMBL/GenBank/DDBJ databases">
        <title>Another draft genome of Portunus trituberculatus and its Hox gene families provides insights of decapod evolution.</title>
        <authorList>
            <person name="Jeong J.-H."/>
            <person name="Song I."/>
            <person name="Kim S."/>
            <person name="Choi T."/>
            <person name="Kim D."/>
            <person name="Ryu S."/>
            <person name="Kim W."/>
        </authorList>
    </citation>
    <scope>NUCLEOTIDE SEQUENCE [LARGE SCALE GENOMIC DNA]</scope>
    <source>
        <tissue evidence="3">Muscle</tissue>
    </source>
</reference>
<evidence type="ECO:0000313" key="4">
    <source>
        <dbReference type="Proteomes" id="UP000324222"/>
    </source>
</evidence>
<dbReference type="EMBL" id="VSRR010003647">
    <property type="protein sequence ID" value="MPC36971.1"/>
    <property type="molecule type" value="Genomic_DNA"/>
</dbReference>
<evidence type="ECO:0000313" key="3">
    <source>
        <dbReference type="EMBL" id="MPC36971.1"/>
    </source>
</evidence>
<keyword evidence="2" id="KW-0472">Membrane</keyword>
<evidence type="ECO:0000256" key="2">
    <source>
        <dbReference type="SAM" id="Phobius"/>
    </source>
</evidence>
<evidence type="ECO:0000256" key="1">
    <source>
        <dbReference type="SAM" id="MobiDB-lite"/>
    </source>
</evidence>
<keyword evidence="2" id="KW-1133">Transmembrane helix</keyword>
<proteinExistence type="predicted"/>
<comment type="caution">
    <text evidence="3">The sequence shown here is derived from an EMBL/GenBank/DDBJ whole genome shotgun (WGS) entry which is preliminary data.</text>
</comment>
<dbReference type="AlphaFoldDB" id="A0A5B7EQV1"/>
<keyword evidence="2" id="KW-0812">Transmembrane</keyword>
<gene>
    <name evidence="3" type="ORF">E2C01_030443</name>
</gene>
<feature type="compositionally biased region" description="Polar residues" evidence="1">
    <location>
        <begin position="7"/>
        <end position="21"/>
    </location>
</feature>
<protein>
    <submittedName>
        <fullName evidence="3">Uncharacterized protein</fullName>
    </submittedName>
</protein>